<organism evidence="5">
    <name type="scientific">Fundidesulfovibrio putealis</name>
    <dbReference type="NCBI Taxonomy" id="270496"/>
    <lineage>
        <taxon>Bacteria</taxon>
        <taxon>Pseudomonadati</taxon>
        <taxon>Thermodesulfobacteriota</taxon>
        <taxon>Desulfovibrionia</taxon>
        <taxon>Desulfovibrionales</taxon>
        <taxon>Desulfovibrionaceae</taxon>
        <taxon>Fundidesulfovibrio</taxon>
    </lineage>
</organism>
<evidence type="ECO:0000256" key="2">
    <source>
        <dbReference type="ARBA" id="ARBA00034247"/>
    </source>
</evidence>
<dbReference type="PROSITE" id="PS50887">
    <property type="entry name" value="GGDEF"/>
    <property type="match status" value="1"/>
</dbReference>
<evidence type="ECO:0000259" key="4">
    <source>
        <dbReference type="PROSITE" id="PS50887"/>
    </source>
</evidence>
<dbReference type="Pfam" id="PF00990">
    <property type="entry name" value="GGDEF"/>
    <property type="match status" value="1"/>
</dbReference>
<feature type="transmembrane region" description="Helical" evidence="3">
    <location>
        <begin position="9"/>
        <end position="29"/>
    </location>
</feature>
<evidence type="ECO:0000256" key="1">
    <source>
        <dbReference type="ARBA" id="ARBA00012528"/>
    </source>
</evidence>
<reference evidence="5" key="1">
    <citation type="journal article" date="2020" name="mSystems">
        <title>Genome- and Community-Level Interaction Insights into Carbon Utilization and Element Cycling Functions of Hydrothermarchaeota in Hydrothermal Sediment.</title>
        <authorList>
            <person name="Zhou Z."/>
            <person name="Liu Y."/>
            <person name="Xu W."/>
            <person name="Pan J."/>
            <person name="Luo Z.H."/>
            <person name="Li M."/>
        </authorList>
    </citation>
    <scope>NUCLEOTIDE SEQUENCE [LARGE SCALE GENOMIC DNA]</scope>
    <source>
        <strain evidence="5">SpSt-413</strain>
    </source>
</reference>
<dbReference type="Gene3D" id="3.30.70.270">
    <property type="match status" value="1"/>
</dbReference>
<feature type="transmembrane region" description="Helical" evidence="3">
    <location>
        <begin position="191"/>
        <end position="209"/>
    </location>
</feature>
<protein>
    <recommendedName>
        <fullName evidence="1">diguanylate cyclase</fullName>
        <ecNumber evidence="1">2.7.7.65</ecNumber>
    </recommendedName>
</protein>
<dbReference type="CDD" id="cd01949">
    <property type="entry name" value="GGDEF"/>
    <property type="match status" value="1"/>
</dbReference>
<keyword evidence="3" id="KW-0812">Transmembrane</keyword>
<keyword evidence="3" id="KW-0472">Membrane</keyword>
<dbReference type="SUPFAM" id="SSF55073">
    <property type="entry name" value="Nucleotide cyclase"/>
    <property type="match status" value="1"/>
</dbReference>
<dbReference type="InterPro" id="IPR050469">
    <property type="entry name" value="Diguanylate_Cyclase"/>
</dbReference>
<evidence type="ECO:0000256" key="3">
    <source>
        <dbReference type="SAM" id="Phobius"/>
    </source>
</evidence>
<dbReference type="EMBL" id="DSRP01000771">
    <property type="protein sequence ID" value="HGG93485.1"/>
    <property type="molecule type" value="Genomic_DNA"/>
</dbReference>
<dbReference type="InterPro" id="IPR000160">
    <property type="entry name" value="GGDEF_dom"/>
</dbReference>
<dbReference type="InterPro" id="IPR043128">
    <property type="entry name" value="Rev_trsase/Diguanyl_cyclase"/>
</dbReference>
<dbReference type="InterPro" id="IPR029787">
    <property type="entry name" value="Nucleotide_cyclase"/>
</dbReference>
<dbReference type="GO" id="GO:0052621">
    <property type="term" value="F:diguanylate cyclase activity"/>
    <property type="evidence" value="ECO:0007669"/>
    <property type="project" value="UniProtKB-EC"/>
</dbReference>
<dbReference type="PANTHER" id="PTHR45138:SF9">
    <property type="entry name" value="DIGUANYLATE CYCLASE DGCM-RELATED"/>
    <property type="match status" value="1"/>
</dbReference>
<accession>A0A7C4AIC1</accession>
<dbReference type="EC" id="2.7.7.65" evidence="1"/>
<keyword evidence="3" id="KW-1133">Transmembrane helix</keyword>
<sequence>MKSLRSVKYYVWPTLIYIAVSALLVVHAYREARQDALHEIDRILAVAVALLPGQLPPDFHDRAVAPGSIALEEELANRDKVNALAALTGITYLYTLVPYQDGLYFSAPTVTPEEAQRQPRWYFHPYADAPEAFRQALETGRPTVYEYADQWGTFRTLITPMRSPGGRVYLACADYDMAEVKASLREHLTRVLAFSLCTFASCVPFFFATRRVTRRFHNFGKSLVEINASLRDLAARDELTGVLNRRSFFQGAQRMLEQMHAYAESGALLMIDLDNFKQINRAIGHLGGDRVLKRIAGGVGRTLRANDLLGRYGGVEFVVFVPKTTPEDALSAAERIRRTIEDVGCDPAQGAPGCTASIGLILVDDGVRTVEDAVAQADELLFKAKDLGKNKVVDRL</sequence>
<name>A0A7C4AIC1_9BACT</name>
<evidence type="ECO:0000313" key="5">
    <source>
        <dbReference type="EMBL" id="HGG93485.1"/>
    </source>
</evidence>
<comment type="caution">
    <text evidence="5">The sequence shown here is derived from an EMBL/GenBank/DDBJ whole genome shotgun (WGS) entry which is preliminary data.</text>
</comment>
<dbReference type="NCBIfam" id="TIGR00254">
    <property type="entry name" value="GGDEF"/>
    <property type="match status" value="1"/>
</dbReference>
<dbReference type="SMART" id="SM00267">
    <property type="entry name" value="GGDEF"/>
    <property type="match status" value="1"/>
</dbReference>
<feature type="domain" description="GGDEF" evidence="4">
    <location>
        <begin position="264"/>
        <end position="396"/>
    </location>
</feature>
<proteinExistence type="predicted"/>
<dbReference type="PANTHER" id="PTHR45138">
    <property type="entry name" value="REGULATORY COMPONENTS OF SENSORY TRANSDUCTION SYSTEM"/>
    <property type="match status" value="1"/>
</dbReference>
<dbReference type="FunFam" id="3.30.70.270:FF:000001">
    <property type="entry name" value="Diguanylate cyclase domain protein"/>
    <property type="match status" value="1"/>
</dbReference>
<comment type="catalytic activity">
    <reaction evidence="2">
        <text>2 GTP = 3',3'-c-di-GMP + 2 diphosphate</text>
        <dbReference type="Rhea" id="RHEA:24898"/>
        <dbReference type="ChEBI" id="CHEBI:33019"/>
        <dbReference type="ChEBI" id="CHEBI:37565"/>
        <dbReference type="ChEBI" id="CHEBI:58805"/>
        <dbReference type="EC" id="2.7.7.65"/>
    </reaction>
</comment>
<dbReference type="AlphaFoldDB" id="A0A7C4AIC1"/>
<gene>
    <name evidence="5" type="ORF">ENR59_11130</name>
</gene>